<accession>A0A382D8H0</accession>
<dbReference type="AlphaFoldDB" id="A0A382D8H0"/>
<proteinExistence type="predicted"/>
<feature type="non-terminal residue" evidence="1">
    <location>
        <position position="341"/>
    </location>
</feature>
<sequence length="341" mass="37857">MGIIVSTVLLSQSVKISNGLIVRNSSDYINIFIYNVTDLESIQIKFEYDESIIIANEIVTDLYDNLLSSDYQYITDISEPGIIELGIALWDDESNIFSGNTKIAKISFESIGQIGYSALHFLDVQVNSVSHLSSSEDGSIEIIIDELTINAIDTDAIGSGHSITIGMCDGCSDNWKFGEDEYDYPDPASGPYTNINFFHPEWFGQIDENNNTCDQIEFASDFRQPHSFSQLINWGISGNTGGGLSNASNIKLSWDNLLLNSNSDNFKMYLYVEDEDVVDMQQESSITIQQSSLELNELNEPIIQVIVGACSDVGTNTYYFDSDGDSWGSDQQGEYCSSYKP</sequence>
<evidence type="ECO:0000313" key="1">
    <source>
        <dbReference type="EMBL" id="SVB34758.1"/>
    </source>
</evidence>
<dbReference type="EMBL" id="UINC01038161">
    <property type="protein sequence ID" value="SVB34758.1"/>
    <property type="molecule type" value="Genomic_DNA"/>
</dbReference>
<reference evidence="1" key="1">
    <citation type="submission" date="2018-05" db="EMBL/GenBank/DDBJ databases">
        <authorList>
            <person name="Lanie J.A."/>
            <person name="Ng W.-L."/>
            <person name="Kazmierczak K.M."/>
            <person name="Andrzejewski T.M."/>
            <person name="Davidsen T.M."/>
            <person name="Wayne K.J."/>
            <person name="Tettelin H."/>
            <person name="Glass J.I."/>
            <person name="Rusch D."/>
            <person name="Podicherti R."/>
            <person name="Tsui H.-C.T."/>
            <person name="Winkler M.E."/>
        </authorList>
    </citation>
    <scope>NUCLEOTIDE SEQUENCE</scope>
</reference>
<organism evidence="1">
    <name type="scientific">marine metagenome</name>
    <dbReference type="NCBI Taxonomy" id="408172"/>
    <lineage>
        <taxon>unclassified sequences</taxon>
        <taxon>metagenomes</taxon>
        <taxon>ecological metagenomes</taxon>
    </lineage>
</organism>
<gene>
    <name evidence="1" type="ORF">METZ01_LOCUS187612</name>
</gene>
<name>A0A382D8H0_9ZZZZ</name>
<protein>
    <recommendedName>
        <fullName evidence="2">Cohesin domain-containing protein</fullName>
    </recommendedName>
</protein>
<dbReference type="Gene3D" id="2.60.40.680">
    <property type="match status" value="1"/>
</dbReference>
<evidence type="ECO:0008006" key="2">
    <source>
        <dbReference type="Google" id="ProtNLM"/>
    </source>
</evidence>